<feature type="domain" description="Pyridoxamine 5'-phosphate oxidase N-terminal" evidence="8">
    <location>
        <begin position="58"/>
        <end position="174"/>
    </location>
</feature>
<evidence type="ECO:0000256" key="3">
    <source>
        <dbReference type="ARBA" id="ARBA00022643"/>
    </source>
</evidence>
<dbReference type="UniPathway" id="UPA01068">
    <property type="reaction ID" value="UER00304"/>
</dbReference>
<dbReference type="Pfam" id="PF10590">
    <property type="entry name" value="PNP_phzG_C"/>
    <property type="match status" value="1"/>
</dbReference>
<keyword evidence="11" id="KW-1185">Reference proteome</keyword>
<feature type="binding site" evidence="6 7">
    <location>
        <position position="98"/>
    </location>
    <ligand>
        <name>FMN</name>
        <dbReference type="ChEBI" id="CHEBI:58210"/>
    </ligand>
</feature>
<dbReference type="InterPro" id="IPR012349">
    <property type="entry name" value="Split_barrel_FMN-bd"/>
</dbReference>
<dbReference type="AlphaFoldDB" id="A0A840I4F2"/>
<dbReference type="PANTHER" id="PTHR10851:SF0">
    <property type="entry name" value="PYRIDOXINE-5'-PHOSPHATE OXIDASE"/>
    <property type="match status" value="1"/>
</dbReference>
<evidence type="ECO:0000313" key="11">
    <source>
        <dbReference type="Proteomes" id="UP000563524"/>
    </source>
</evidence>
<dbReference type="GO" id="GO:0008615">
    <property type="term" value="P:pyridoxine biosynthetic process"/>
    <property type="evidence" value="ECO:0007669"/>
    <property type="project" value="UniProtKB-UniRule"/>
</dbReference>
<comment type="catalytic activity">
    <reaction evidence="6">
        <text>pyridoxine 5'-phosphate + O2 = pyridoxal 5'-phosphate + H2O2</text>
        <dbReference type="Rhea" id="RHEA:15149"/>
        <dbReference type="ChEBI" id="CHEBI:15379"/>
        <dbReference type="ChEBI" id="CHEBI:16240"/>
        <dbReference type="ChEBI" id="CHEBI:58589"/>
        <dbReference type="ChEBI" id="CHEBI:597326"/>
        <dbReference type="EC" id="1.4.3.5"/>
    </reaction>
</comment>
<evidence type="ECO:0000256" key="1">
    <source>
        <dbReference type="ARBA" id="ARBA00007301"/>
    </source>
</evidence>
<keyword evidence="4 6" id="KW-0560">Oxidoreductase</keyword>
<dbReference type="SUPFAM" id="SSF50475">
    <property type="entry name" value="FMN-binding split barrel"/>
    <property type="match status" value="1"/>
</dbReference>
<name>A0A840I4F2_9PROT</name>
<feature type="binding site" evidence="6 7">
    <location>
        <position position="210"/>
    </location>
    <ligand>
        <name>FMN</name>
        <dbReference type="ChEBI" id="CHEBI:58210"/>
    </ligand>
</feature>
<comment type="catalytic activity">
    <reaction evidence="6">
        <text>pyridoxamine 5'-phosphate + O2 + H2O = pyridoxal 5'-phosphate + H2O2 + NH4(+)</text>
        <dbReference type="Rhea" id="RHEA:15817"/>
        <dbReference type="ChEBI" id="CHEBI:15377"/>
        <dbReference type="ChEBI" id="CHEBI:15379"/>
        <dbReference type="ChEBI" id="CHEBI:16240"/>
        <dbReference type="ChEBI" id="CHEBI:28938"/>
        <dbReference type="ChEBI" id="CHEBI:58451"/>
        <dbReference type="ChEBI" id="CHEBI:597326"/>
        <dbReference type="EC" id="1.4.3.5"/>
    </reaction>
</comment>
<gene>
    <name evidence="6" type="primary">pdxH</name>
    <name evidence="10" type="ORF">GGQ59_002280</name>
</gene>
<dbReference type="EMBL" id="JACHOB010000005">
    <property type="protein sequence ID" value="MBB4659739.1"/>
    <property type="molecule type" value="Genomic_DNA"/>
</dbReference>
<dbReference type="Pfam" id="PF01243">
    <property type="entry name" value="PNPOx_N"/>
    <property type="match status" value="1"/>
</dbReference>
<accession>A0A840I4F2</accession>
<dbReference type="InterPro" id="IPR011576">
    <property type="entry name" value="Pyridox_Oxase_N"/>
</dbReference>
<comment type="similarity">
    <text evidence="1 6">Belongs to the pyridoxamine 5'-phosphate oxidase family.</text>
</comment>
<reference evidence="10 11" key="1">
    <citation type="submission" date="2020-08" db="EMBL/GenBank/DDBJ databases">
        <title>Genomic Encyclopedia of Type Strains, Phase IV (KMG-IV): sequencing the most valuable type-strain genomes for metagenomic binning, comparative biology and taxonomic classification.</title>
        <authorList>
            <person name="Goeker M."/>
        </authorList>
    </citation>
    <scope>NUCLEOTIDE SEQUENCE [LARGE SCALE GENOMIC DNA]</scope>
    <source>
        <strain evidence="10 11">DSM 102850</strain>
    </source>
</reference>
<feature type="binding site" evidence="6">
    <location>
        <begin position="206"/>
        <end position="208"/>
    </location>
    <ligand>
        <name>substrate</name>
    </ligand>
</feature>
<feature type="binding site" evidence="6 7">
    <location>
        <position position="200"/>
    </location>
    <ligand>
        <name>FMN</name>
        <dbReference type="ChEBI" id="CHEBI:58210"/>
    </ligand>
</feature>
<feature type="binding site" evidence="6 7">
    <location>
        <begin position="155"/>
        <end position="156"/>
    </location>
    <ligand>
        <name>FMN</name>
        <dbReference type="ChEBI" id="CHEBI:58210"/>
    </ligand>
</feature>
<dbReference type="Proteomes" id="UP000563524">
    <property type="component" value="Unassembled WGS sequence"/>
</dbReference>
<dbReference type="HAMAP" id="MF_01629">
    <property type="entry name" value="PdxH"/>
    <property type="match status" value="1"/>
</dbReference>
<evidence type="ECO:0000256" key="2">
    <source>
        <dbReference type="ARBA" id="ARBA00022630"/>
    </source>
</evidence>
<feature type="binding site" evidence="6 7">
    <location>
        <position position="120"/>
    </location>
    <ligand>
        <name>FMN</name>
        <dbReference type="ChEBI" id="CHEBI:58210"/>
    </ligand>
</feature>
<keyword evidence="5 6" id="KW-0664">Pyridoxine biosynthesis</keyword>
<feature type="binding site" evidence="6">
    <location>
        <position position="82"/>
    </location>
    <ligand>
        <name>substrate</name>
    </ligand>
</feature>
<dbReference type="InterPro" id="IPR019740">
    <property type="entry name" value="Pyridox_Oxase_CS"/>
</dbReference>
<dbReference type="NCBIfam" id="NF004231">
    <property type="entry name" value="PRK05679.1"/>
    <property type="match status" value="1"/>
</dbReference>
<feature type="binding site" evidence="6 7">
    <location>
        <begin position="91"/>
        <end position="92"/>
    </location>
    <ligand>
        <name>FMN</name>
        <dbReference type="ChEBI" id="CHEBI:58210"/>
    </ligand>
</feature>
<dbReference type="GO" id="GO:0010181">
    <property type="term" value="F:FMN binding"/>
    <property type="evidence" value="ECO:0007669"/>
    <property type="project" value="UniProtKB-UniRule"/>
</dbReference>
<comment type="pathway">
    <text evidence="6">Cofactor metabolism; pyridoxal 5'-phosphate salvage; pyridoxal 5'-phosphate from pyridoxine 5'-phosphate: step 1/1.</text>
</comment>
<evidence type="ECO:0000256" key="6">
    <source>
        <dbReference type="HAMAP-Rule" id="MF_01629"/>
    </source>
</evidence>
<dbReference type="GO" id="GO:0004733">
    <property type="term" value="F:pyridoxamine phosphate oxidase activity"/>
    <property type="evidence" value="ECO:0007669"/>
    <property type="project" value="UniProtKB-UniRule"/>
</dbReference>
<feature type="binding site" evidence="6 7">
    <location>
        <begin position="77"/>
        <end position="82"/>
    </location>
    <ligand>
        <name>FMN</name>
        <dbReference type="ChEBI" id="CHEBI:58210"/>
    </ligand>
</feature>
<dbReference type="PIRSF" id="PIRSF000190">
    <property type="entry name" value="Pyd_amn-ph_oxd"/>
    <property type="match status" value="1"/>
</dbReference>
<dbReference type="PANTHER" id="PTHR10851">
    <property type="entry name" value="PYRIDOXINE-5-PHOSPHATE OXIDASE"/>
    <property type="match status" value="1"/>
</dbReference>
<dbReference type="InterPro" id="IPR019576">
    <property type="entry name" value="Pyridoxamine_oxidase_dimer_C"/>
</dbReference>
<comment type="function">
    <text evidence="6">Catalyzes the oxidation of either pyridoxine 5'-phosphate (PNP) or pyridoxamine 5'-phosphate (PMP) into pyridoxal 5'-phosphate (PLP).</text>
</comment>
<evidence type="ECO:0000313" key="10">
    <source>
        <dbReference type="EMBL" id="MBB4659739.1"/>
    </source>
</evidence>
<keyword evidence="2 6" id="KW-0285">Flavoprotein</keyword>
<dbReference type="Gene3D" id="2.30.110.10">
    <property type="entry name" value="Electron Transport, Fmn-binding Protein, Chain A"/>
    <property type="match status" value="1"/>
</dbReference>
<keyword evidence="3 6" id="KW-0288">FMN</keyword>
<sequence length="227" mass="26062">MTEDTLIPRSPTDEDYTREAKAQEAFAVDDDQGEVFTKNDPFALFRDWLELAKKHEANDPNALSLATVDADGLPDVRVVLLKDLDDGFTFYTNKDSAKGRELSANPRAAMAFHWKSIRRQIRVRGMVEEVADDEADAYFASRSRGAQTGAWASRQSHPLANKKTLEGRVDEVEARFDGQDVPRPPFWGGYRLKPMSIEFWVNRPYRLHDRLLFERDGPAWRKTRLYP</sequence>
<feature type="binding site" evidence="6">
    <location>
        <position position="142"/>
    </location>
    <ligand>
        <name>substrate</name>
    </ligand>
</feature>
<proteinExistence type="inferred from homology"/>
<dbReference type="NCBIfam" id="TIGR00558">
    <property type="entry name" value="pdxH"/>
    <property type="match status" value="1"/>
</dbReference>
<feature type="domain" description="Pyridoxine 5'-phosphate oxidase dimerisation C-terminal" evidence="9">
    <location>
        <begin position="187"/>
        <end position="227"/>
    </location>
</feature>
<evidence type="ECO:0000256" key="5">
    <source>
        <dbReference type="ARBA" id="ARBA00023096"/>
    </source>
</evidence>
<comment type="cofactor">
    <cofactor evidence="6 7">
        <name>FMN</name>
        <dbReference type="ChEBI" id="CHEBI:58210"/>
    </cofactor>
    <text evidence="6 7">Binds 1 FMN per subunit.</text>
</comment>
<evidence type="ECO:0000259" key="9">
    <source>
        <dbReference type="Pfam" id="PF10590"/>
    </source>
</evidence>
<comment type="pathway">
    <text evidence="6">Cofactor metabolism; pyridoxal 5'-phosphate salvage; pyridoxal 5'-phosphate from pyridoxamine 5'-phosphate: step 1/1.</text>
</comment>
<dbReference type="RefSeq" id="WP_183818651.1">
    <property type="nucleotide sequence ID" value="NZ_JACHOB010000005.1"/>
</dbReference>
<evidence type="ECO:0000259" key="8">
    <source>
        <dbReference type="Pfam" id="PF01243"/>
    </source>
</evidence>
<dbReference type="InterPro" id="IPR000659">
    <property type="entry name" value="Pyridox_Oxase"/>
</dbReference>
<comment type="caution">
    <text evidence="10">The sequence shown here is derived from an EMBL/GenBank/DDBJ whole genome shotgun (WGS) entry which is preliminary data.</text>
</comment>
<comment type="caution">
    <text evidence="6">Lacks conserved residue(s) required for the propagation of feature annotation.</text>
</comment>
<comment type="subunit">
    <text evidence="6">Homodimer.</text>
</comment>
<dbReference type="PROSITE" id="PS01064">
    <property type="entry name" value="PYRIDOX_OXIDASE"/>
    <property type="match status" value="1"/>
</dbReference>
<protein>
    <recommendedName>
        <fullName evidence="6">Pyridoxine/pyridoxamine 5'-phosphate oxidase</fullName>
        <ecNumber evidence="6">1.4.3.5</ecNumber>
    </recommendedName>
    <alternativeName>
        <fullName evidence="6">PNP/PMP oxidase</fullName>
        <shortName evidence="6">PNPOx</shortName>
    </alternativeName>
    <alternativeName>
        <fullName evidence="6">Pyridoxal 5'-phosphate synthase</fullName>
    </alternativeName>
</protein>
<evidence type="ECO:0000256" key="4">
    <source>
        <dbReference type="ARBA" id="ARBA00023002"/>
    </source>
</evidence>
<organism evidence="10 11">
    <name type="scientific">Parvularcula dongshanensis</name>
    <dbReference type="NCBI Taxonomy" id="1173995"/>
    <lineage>
        <taxon>Bacteria</taxon>
        <taxon>Pseudomonadati</taxon>
        <taxon>Pseudomonadota</taxon>
        <taxon>Alphaproteobacteria</taxon>
        <taxon>Parvularculales</taxon>
        <taxon>Parvularculaceae</taxon>
        <taxon>Parvularcula</taxon>
    </lineage>
</organism>
<dbReference type="EC" id="1.4.3.5" evidence="6"/>
<evidence type="ECO:0000256" key="7">
    <source>
        <dbReference type="PIRSR" id="PIRSR000190-2"/>
    </source>
</evidence>
<feature type="binding site" evidence="6">
    <location>
        <position position="138"/>
    </location>
    <ligand>
        <name>substrate</name>
    </ligand>
</feature>